<comment type="similarity">
    <text evidence="1">Belongs to the synaptobrevin family.</text>
</comment>
<feature type="domain" description="V-SNARE coiled-coil homology" evidence="5">
    <location>
        <begin position="14"/>
        <end position="76"/>
    </location>
</feature>
<dbReference type="PRINTS" id="PR00219">
    <property type="entry name" value="SYNAPTOBREVN"/>
</dbReference>
<reference evidence="6" key="2">
    <citation type="submission" date="2025-08" db="UniProtKB">
        <authorList>
            <consortium name="Ensembl"/>
        </authorList>
    </citation>
    <scope>IDENTIFICATION</scope>
</reference>
<dbReference type="GeneTree" id="ENSGT00940000170695"/>
<accession>A0A7N6B696</accession>
<organism evidence="6 7">
    <name type="scientific">Anabas testudineus</name>
    <name type="common">Climbing perch</name>
    <name type="synonym">Anthias testudineus</name>
    <dbReference type="NCBI Taxonomy" id="64144"/>
    <lineage>
        <taxon>Eukaryota</taxon>
        <taxon>Metazoa</taxon>
        <taxon>Chordata</taxon>
        <taxon>Craniata</taxon>
        <taxon>Vertebrata</taxon>
        <taxon>Euteleostomi</taxon>
        <taxon>Actinopterygii</taxon>
        <taxon>Neopterygii</taxon>
        <taxon>Teleostei</taxon>
        <taxon>Neoteleostei</taxon>
        <taxon>Acanthomorphata</taxon>
        <taxon>Anabantaria</taxon>
        <taxon>Anabantiformes</taxon>
        <taxon>Anabantoidei</taxon>
        <taxon>Anabantidae</taxon>
        <taxon>Anabas</taxon>
    </lineage>
</organism>
<evidence type="ECO:0000313" key="7">
    <source>
        <dbReference type="Proteomes" id="UP000265040"/>
    </source>
</evidence>
<dbReference type="Pfam" id="PF00957">
    <property type="entry name" value="Synaptobrevin"/>
    <property type="match status" value="1"/>
</dbReference>
<proteinExistence type="inferred from homology"/>
<dbReference type="InterPro" id="IPR042855">
    <property type="entry name" value="V_SNARE_CC"/>
</dbReference>
<name>A0A7N6B696_ANATE</name>
<evidence type="ECO:0000256" key="1">
    <source>
        <dbReference type="ARBA" id="ARBA00008025"/>
    </source>
</evidence>
<evidence type="ECO:0000256" key="2">
    <source>
        <dbReference type="ARBA" id="ARBA00046280"/>
    </source>
</evidence>
<dbReference type="InterPro" id="IPR001388">
    <property type="entry name" value="Synaptobrevin-like"/>
</dbReference>
<dbReference type="PROSITE" id="PS50892">
    <property type="entry name" value="V_SNARE"/>
    <property type="match status" value="1"/>
</dbReference>
<dbReference type="InParanoid" id="A0A7N6B696"/>
<reference evidence="6" key="1">
    <citation type="submission" date="2021-04" db="EMBL/GenBank/DDBJ databases">
        <authorList>
            <consortium name="Wellcome Sanger Institute Data Sharing"/>
        </authorList>
    </citation>
    <scope>NUCLEOTIDE SEQUENCE [LARGE SCALE GENOMIC DNA]</scope>
</reference>
<dbReference type="OrthoDB" id="190375at2759"/>
<reference evidence="6" key="3">
    <citation type="submission" date="2025-09" db="UniProtKB">
        <authorList>
            <consortium name="Ensembl"/>
        </authorList>
    </citation>
    <scope>IDENTIFICATION</scope>
</reference>
<dbReference type="Gene3D" id="1.20.5.110">
    <property type="match status" value="1"/>
</dbReference>
<dbReference type="SUPFAM" id="SSF58038">
    <property type="entry name" value="SNARE fusion complex"/>
    <property type="match status" value="1"/>
</dbReference>
<evidence type="ECO:0000256" key="3">
    <source>
        <dbReference type="PROSITE-ProRule" id="PRU00290"/>
    </source>
</evidence>
<evidence type="ECO:0000256" key="4">
    <source>
        <dbReference type="SAM" id="Coils"/>
    </source>
</evidence>
<protein>
    <recommendedName>
        <fullName evidence="5">V-SNARE coiled-coil homology domain-containing protein</fullName>
    </recommendedName>
</protein>
<keyword evidence="7" id="KW-1185">Reference proteome</keyword>
<dbReference type="AlphaFoldDB" id="A0A7N6B696"/>
<dbReference type="GO" id="GO:0016192">
    <property type="term" value="P:vesicle-mediated transport"/>
    <property type="evidence" value="ECO:0007669"/>
    <property type="project" value="InterPro"/>
</dbReference>
<dbReference type="FunCoup" id="A0A7N6B696">
    <property type="interactions" value="117"/>
</dbReference>
<feature type="coiled-coil region" evidence="4">
    <location>
        <begin position="36"/>
        <end position="63"/>
    </location>
</feature>
<sequence>MFCVLIGQENGKSRLQQTQDDVEEVRVIMLDNLNKADERAGKLRDLEDRADELKEKVSRGFSEKRWKNMNIRFELCGSNMGVMLCAAI</sequence>
<dbReference type="Ensembl" id="ENSATET00000051851.1">
    <property type="protein sequence ID" value="ENSATEP00000058387.1"/>
    <property type="gene ID" value="ENSATEG00000026456.1"/>
</dbReference>
<evidence type="ECO:0000313" key="6">
    <source>
        <dbReference type="Ensembl" id="ENSATEP00000058387.1"/>
    </source>
</evidence>
<evidence type="ECO:0000259" key="5">
    <source>
        <dbReference type="PROSITE" id="PS50892"/>
    </source>
</evidence>
<dbReference type="GO" id="GO:0012505">
    <property type="term" value="C:endomembrane system"/>
    <property type="evidence" value="ECO:0007669"/>
    <property type="project" value="UniProtKB-SubCell"/>
</dbReference>
<comment type="subcellular location">
    <subcellularLocation>
        <location evidence="2">Endomembrane system</location>
        <topology evidence="2">Single-pass type IV membrane protein</topology>
    </subcellularLocation>
</comment>
<keyword evidence="3 4" id="KW-0175">Coiled coil</keyword>
<dbReference type="GO" id="GO:0016020">
    <property type="term" value="C:membrane"/>
    <property type="evidence" value="ECO:0007669"/>
    <property type="project" value="InterPro"/>
</dbReference>
<dbReference type="Proteomes" id="UP000265040">
    <property type="component" value="Chromosome 9"/>
</dbReference>